<evidence type="ECO:0000256" key="4">
    <source>
        <dbReference type="PROSITE-ProRule" id="PRU00723"/>
    </source>
</evidence>
<feature type="region of interest" description="Disordered" evidence="6">
    <location>
        <begin position="278"/>
        <end position="358"/>
    </location>
</feature>
<dbReference type="AlphaFoldDB" id="A0AB34IT33"/>
<evidence type="ECO:0000256" key="2">
    <source>
        <dbReference type="ARBA" id="ARBA00022771"/>
    </source>
</evidence>
<feature type="zinc finger region" description="C3H1-type" evidence="4">
    <location>
        <begin position="141"/>
        <end position="178"/>
    </location>
</feature>
<dbReference type="GO" id="GO:0008270">
    <property type="term" value="F:zinc ion binding"/>
    <property type="evidence" value="ECO:0007669"/>
    <property type="project" value="UniProtKB-KW"/>
</dbReference>
<dbReference type="Proteomes" id="UP001515480">
    <property type="component" value="Unassembled WGS sequence"/>
</dbReference>
<reference evidence="8 9" key="1">
    <citation type="journal article" date="2024" name="Science">
        <title>Giant polyketide synthase enzymes in the biosynthesis of giant marine polyether toxins.</title>
        <authorList>
            <person name="Fallon T.R."/>
            <person name="Shende V.V."/>
            <person name="Wierzbicki I.H."/>
            <person name="Pendleton A.L."/>
            <person name="Watervoot N.F."/>
            <person name="Auber R.P."/>
            <person name="Gonzalez D.J."/>
            <person name="Wisecaver J.H."/>
            <person name="Moore B.S."/>
        </authorList>
    </citation>
    <scope>NUCLEOTIDE SEQUENCE [LARGE SCALE GENOMIC DNA]</scope>
    <source>
        <strain evidence="8 9">12B1</strain>
    </source>
</reference>
<evidence type="ECO:0000259" key="7">
    <source>
        <dbReference type="PROSITE" id="PS50103"/>
    </source>
</evidence>
<organism evidence="8 9">
    <name type="scientific">Prymnesium parvum</name>
    <name type="common">Toxic golden alga</name>
    <dbReference type="NCBI Taxonomy" id="97485"/>
    <lineage>
        <taxon>Eukaryota</taxon>
        <taxon>Haptista</taxon>
        <taxon>Haptophyta</taxon>
        <taxon>Prymnesiophyceae</taxon>
        <taxon>Prymnesiales</taxon>
        <taxon>Prymnesiaceae</taxon>
        <taxon>Prymnesium</taxon>
    </lineage>
</organism>
<keyword evidence="2 4" id="KW-0863">Zinc-finger</keyword>
<dbReference type="Pfam" id="PF16543">
    <property type="entry name" value="DFRP_C"/>
    <property type="match status" value="1"/>
</dbReference>
<dbReference type="PROSITE" id="PS50103">
    <property type="entry name" value="ZF_C3H1"/>
    <property type="match status" value="1"/>
</dbReference>
<evidence type="ECO:0000313" key="9">
    <source>
        <dbReference type="Proteomes" id="UP001515480"/>
    </source>
</evidence>
<evidence type="ECO:0000256" key="1">
    <source>
        <dbReference type="ARBA" id="ARBA00022723"/>
    </source>
</evidence>
<feature type="region of interest" description="Disordered" evidence="6">
    <location>
        <begin position="1"/>
        <end position="59"/>
    </location>
</feature>
<dbReference type="GO" id="GO:0003729">
    <property type="term" value="F:mRNA binding"/>
    <property type="evidence" value="ECO:0007669"/>
    <property type="project" value="TreeGrafter"/>
</dbReference>
<evidence type="ECO:0000256" key="3">
    <source>
        <dbReference type="ARBA" id="ARBA00022833"/>
    </source>
</evidence>
<evidence type="ECO:0000256" key="6">
    <source>
        <dbReference type="SAM" id="MobiDB-lite"/>
    </source>
</evidence>
<dbReference type="InterPro" id="IPR000571">
    <property type="entry name" value="Znf_CCCH"/>
</dbReference>
<comment type="caution">
    <text evidence="8">The sequence shown here is derived from an EMBL/GenBank/DDBJ whole genome shotgun (WGS) entry which is preliminary data.</text>
</comment>
<feature type="region of interest" description="Disordered" evidence="6">
    <location>
        <begin position="91"/>
        <end position="111"/>
    </location>
</feature>
<dbReference type="PANTHER" id="PTHR12681">
    <property type="entry name" value="ZINC FINGER-CONTAINING PROTEIN P48ZNF"/>
    <property type="match status" value="1"/>
</dbReference>
<feature type="compositionally biased region" description="Basic and acidic residues" evidence="6">
    <location>
        <begin position="47"/>
        <end position="58"/>
    </location>
</feature>
<dbReference type="GO" id="GO:0005829">
    <property type="term" value="C:cytosol"/>
    <property type="evidence" value="ECO:0007669"/>
    <property type="project" value="TreeGrafter"/>
</dbReference>
<dbReference type="Gene3D" id="6.20.400.10">
    <property type="match status" value="1"/>
</dbReference>
<dbReference type="PANTHER" id="PTHR12681:SF0">
    <property type="entry name" value="ZINC FINGER CCCH DOMAIN-CONTAINING PROTEIN 15"/>
    <property type="match status" value="1"/>
</dbReference>
<sequence>MPPKDAKAAAQAAAKKVEDKTFGMKNKNKSKAVQQTIAQMKASAGANEKKRETEDMKKAAARAAMDQVLFKEAKTKKELLAEKMAKAEAAIKKAEKTKEPEKRDIYTDQRDQKKDDLMETWDDDKLRSVVDSKKTAGERVKTSIICKHFIEAVEKRTYGWFWECPNGGDKCQYRHALPEDYVLKRDKDPNAVIDLGPRIEDEIEERRKALTSRTPVTFERLQEWLARKKAKQQEEEEKKLDAAKKQYAKGKASGVSGKMLFSIDASIFVDDANASADKYVRQDDDDEEDQPAVDQAEQRINGDAEPDLNASAPSTEGRAEADDGTSGGAPAAAAIPDLEGVDESLFLDEELPDDVEVS</sequence>
<keyword evidence="1 4" id="KW-0479">Metal-binding</keyword>
<name>A0AB34IT33_PRYPA</name>
<dbReference type="InterPro" id="IPR032378">
    <property type="entry name" value="ZC3H15/TMA46_C"/>
</dbReference>
<proteinExistence type="predicted"/>
<keyword evidence="3 4" id="KW-0862">Zinc</keyword>
<gene>
    <name evidence="8" type="ORF">AB1Y20_010883</name>
</gene>
<feature type="domain" description="C3H1-type" evidence="7">
    <location>
        <begin position="141"/>
        <end position="178"/>
    </location>
</feature>
<feature type="compositionally biased region" description="Acidic residues" evidence="6">
    <location>
        <begin position="339"/>
        <end position="358"/>
    </location>
</feature>
<dbReference type="EMBL" id="JBGBPQ010000020">
    <property type="protein sequence ID" value="KAL1504478.1"/>
    <property type="molecule type" value="Genomic_DNA"/>
</dbReference>
<keyword evidence="5" id="KW-0175">Coiled coil</keyword>
<feature type="coiled-coil region" evidence="5">
    <location>
        <begin position="226"/>
        <end position="253"/>
    </location>
</feature>
<evidence type="ECO:0000313" key="8">
    <source>
        <dbReference type="EMBL" id="KAL1504478.1"/>
    </source>
</evidence>
<protein>
    <recommendedName>
        <fullName evidence="7">C3H1-type domain-containing protein</fullName>
    </recommendedName>
</protein>
<dbReference type="GO" id="GO:0002181">
    <property type="term" value="P:cytoplasmic translation"/>
    <property type="evidence" value="ECO:0007669"/>
    <property type="project" value="TreeGrafter"/>
</dbReference>
<evidence type="ECO:0000256" key="5">
    <source>
        <dbReference type="SAM" id="Coils"/>
    </source>
</evidence>
<keyword evidence="9" id="KW-1185">Reference proteome</keyword>
<accession>A0AB34IT33</accession>